<accession>A0AAV9BRL4</accession>
<evidence type="ECO:0000313" key="2">
    <source>
        <dbReference type="Proteomes" id="UP001179952"/>
    </source>
</evidence>
<evidence type="ECO:0000313" key="1">
    <source>
        <dbReference type="EMBL" id="KAK1278509.1"/>
    </source>
</evidence>
<sequence>MRSSAKSKWETLRLEWRNFPRELEFTLSSKVQEKAFITITNRSGERGSPCRRPQEELKKPFGLPLTKTENEADLTHWRTRLI</sequence>
<gene>
    <name evidence="1" type="ORF">QJS04_geneDACA014819</name>
</gene>
<organism evidence="1 2">
    <name type="scientific">Acorus gramineus</name>
    <name type="common">Dwarf sweet flag</name>
    <dbReference type="NCBI Taxonomy" id="55184"/>
    <lineage>
        <taxon>Eukaryota</taxon>
        <taxon>Viridiplantae</taxon>
        <taxon>Streptophyta</taxon>
        <taxon>Embryophyta</taxon>
        <taxon>Tracheophyta</taxon>
        <taxon>Spermatophyta</taxon>
        <taxon>Magnoliopsida</taxon>
        <taxon>Liliopsida</taxon>
        <taxon>Acoraceae</taxon>
        <taxon>Acorus</taxon>
    </lineage>
</organism>
<reference evidence="1" key="1">
    <citation type="journal article" date="2023" name="Nat. Commun.">
        <title>Diploid and tetraploid genomes of Acorus and the evolution of monocots.</title>
        <authorList>
            <person name="Ma L."/>
            <person name="Liu K.W."/>
            <person name="Li Z."/>
            <person name="Hsiao Y.Y."/>
            <person name="Qi Y."/>
            <person name="Fu T."/>
            <person name="Tang G.D."/>
            <person name="Zhang D."/>
            <person name="Sun W.H."/>
            <person name="Liu D.K."/>
            <person name="Li Y."/>
            <person name="Chen G.Z."/>
            <person name="Liu X.D."/>
            <person name="Liao X.Y."/>
            <person name="Jiang Y.T."/>
            <person name="Yu X."/>
            <person name="Hao Y."/>
            <person name="Huang J."/>
            <person name="Zhao X.W."/>
            <person name="Ke S."/>
            <person name="Chen Y.Y."/>
            <person name="Wu W.L."/>
            <person name="Hsu J.L."/>
            <person name="Lin Y.F."/>
            <person name="Huang M.D."/>
            <person name="Li C.Y."/>
            <person name="Huang L."/>
            <person name="Wang Z.W."/>
            <person name="Zhao X."/>
            <person name="Zhong W.Y."/>
            <person name="Peng D.H."/>
            <person name="Ahmad S."/>
            <person name="Lan S."/>
            <person name="Zhang J.S."/>
            <person name="Tsai W.C."/>
            <person name="Van de Peer Y."/>
            <person name="Liu Z.J."/>
        </authorList>
    </citation>
    <scope>NUCLEOTIDE SEQUENCE</scope>
    <source>
        <strain evidence="1">SCP</strain>
    </source>
</reference>
<protein>
    <submittedName>
        <fullName evidence="1">Uncharacterized protein</fullName>
    </submittedName>
</protein>
<comment type="caution">
    <text evidence="1">The sequence shown here is derived from an EMBL/GenBank/DDBJ whole genome shotgun (WGS) entry which is preliminary data.</text>
</comment>
<dbReference type="AlphaFoldDB" id="A0AAV9BRL4"/>
<keyword evidence="2" id="KW-1185">Reference proteome</keyword>
<reference evidence="1" key="2">
    <citation type="submission" date="2023-06" db="EMBL/GenBank/DDBJ databases">
        <authorList>
            <person name="Ma L."/>
            <person name="Liu K.-W."/>
            <person name="Li Z."/>
            <person name="Hsiao Y.-Y."/>
            <person name="Qi Y."/>
            <person name="Fu T."/>
            <person name="Tang G."/>
            <person name="Zhang D."/>
            <person name="Sun W.-H."/>
            <person name="Liu D.-K."/>
            <person name="Li Y."/>
            <person name="Chen G.-Z."/>
            <person name="Liu X.-D."/>
            <person name="Liao X.-Y."/>
            <person name="Jiang Y.-T."/>
            <person name="Yu X."/>
            <person name="Hao Y."/>
            <person name="Huang J."/>
            <person name="Zhao X.-W."/>
            <person name="Ke S."/>
            <person name="Chen Y.-Y."/>
            <person name="Wu W.-L."/>
            <person name="Hsu J.-L."/>
            <person name="Lin Y.-F."/>
            <person name="Huang M.-D."/>
            <person name="Li C.-Y."/>
            <person name="Huang L."/>
            <person name="Wang Z.-W."/>
            <person name="Zhao X."/>
            <person name="Zhong W.-Y."/>
            <person name="Peng D.-H."/>
            <person name="Ahmad S."/>
            <person name="Lan S."/>
            <person name="Zhang J.-S."/>
            <person name="Tsai W.-C."/>
            <person name="Van De Peer Y."/>
            <person name="Liu Z.-J."/>
        </authorList>
    </citation>
    <scope>NUCLEOTIDE SEQUENCE</scope>
    <source>
        <strain evidence="1">SCP</strain>
        <tissue evidence="1">Leaves</tissue>
    </source>
</reference>
<proteinExistence type="predicted"/>
<name>A0AAV9BRL4_ACOGR</name>
<dbReference type="Proteomes" id="UP001179952">
    <property type="component" value="Unassembled WGS sequence"/>
</dbReference>
<dbReference type="EMBL" id="JAUJYN010000002">
    <property type="protein sequence ID" value="KAK1278509.1"/>
    <property type="molecule type" value="Genomic_DNA"/>
</dbReference>